<feature type="signal peptide" evidence="1">
    <location>
        <begin position="1"/>
        <end position="18"/>
    </location>
</feature>
<sequence length="393" mass="45680">MKRIVSILLAMHLTASFAQVTLRIDPSSAEPPSFSDIFDEVKFIPLETRSSSLFGSIKQLFIVDSLFVFTESHSNNIMLFHRNGKFKTKIIRDQYTTGRIYIDFVKKSINFLKGRTIYRYDFEGKPLETLQENFVGEKYVLGDGQAIYYDKRVYSGLPDSTAYEVYVAKDNRIISKFFPYNMRTDSFLPEDSFQTLHTFFYSNGSGNAMFARPFDYVIYQADSEKVDSLFKIVLPYNMSLDRKQLFEDAKYPIGSKSRYFADNPNHVQLINFPYLIGNNLFFKLQTSSNISDSYLYRLDSENLYRIDKLQVDDKCYYLNVINVYAPSEFVNRNFLTADTEYIYTIVPAADLIDQYKNNKTKEVNVEYPKELLTLFGSKNNKANCVIVALKPKR</sequence>
<accession>F4C9T9</accession>
<dbReference type="HOGENOM" id="CLU_701890_0_0_10"/>
<dbReference type="OrthoDB" id="828283at2"/>
<dbReference type="STRING" id="743722.Sph21_4971"/>
<proteinExistence type="predicted"/>
<dbReference type="eggNOG" id="ENOG50333XF">
    <property type="taxonomic scope" value="Bacteria"/>
</dbReference>
<reference evidence="2" key="1">
    <citation type="submission" date="2011-03" db="EMBL/GenBank/DDBJ databases">
        <title>Complete sequence of Sphingobacterium sp. 21.</title>
        <authorList>
            <consortium name="US DOE Joint Genome Institute"/>
            <person name="Lucas S."/>
            <person name="Copeland A."/>
            <person name="Lapidus A."/>
            <person name="Cheng J.-F."/>
            <person name="Goodwin L."/>
            <person name="Pitluck S."/>
            <person name="Davenport K."/>
            <person name="Detter J.C."/>
            <person name="Han C."/>
            <person name="Tapia R."/>
            <person name="Land M."/>
            <person name="Hauser L."/>
            <person name="Kyrpides N."/>
            <person name="Ivanova N."/>
            <person name="Ovchinnikova G."/>
            <person name="Pagani I."/>
            <person name="Siebers A.K."/>
            <person name="Allgaier M."/>
            <person name="Thelen M.P."/>
            <person name="Hugenholtz P."/>
            <person name="Woyke T."/>
        </authorList>
    </citation>
    <scope>NUCLEOTIDE SEQUENCE</scope>
    <source>
        <strain evidence="2">21</strain>
    </source>
</reference>
<gene>
    <name evidence="2" type="ordered locus">Sph21_4971</name>
</gene>
<dbReference type="EMBL" id="CP002584">
    <property type="protein sequence ID" value="ADZ81474.1"/>
    <property type="molecule type" value="Genomic_DNA"/>
</dbReference>
<evidence type="ECO:0000313" key="2">
    <source>
        <dbReference type="EMBL" id="ADZ81474.1"/>
    </source>
</evidence>
<name>F4C9T9_SPHS2</name>
<dbReference type="AlphaFoldDB" id="F4C9T9"/>
<protein>
    <recommendedName>
        <fullName evidence="3">6-bladed beta-propeller</fullName>
    </recommendedName>
</protein>
<evidence type="ECO:0000256" key="1">
    <source>
        <dbReference type="SAM" id="SignalP"/>
    </source>
</evidence>
<dbReference type="PATRIC" id="fig|743722.3.peg.5270"/>
<keyword evidence="1" id="KW-0732">Signal</keyword>
<feature type="chain" id="PRO_5003307586" description="6-bladed beta-propeller" evidence="1">
    <location>
        <begin position="19"/>
        <end position="393"/>
    </location>
</feature>
<evidence type="ECO:0008006" key="3">
    <source>
        <dbReference type="Google" id="ProtNLM"/>
    </source>
</evidence>
<dbReference type="KEGG" id="shg:Sph21_4971"/>
<dbReference type="Pfam" id="PF17170">
    <property type="entry name" value="DUF5128"/>
    <property type="match status" value="1"/>
</dbReference>
<organism evidence="2">
    <name type="scientific">Sphingobacterium sp. (strain 21)</name>
    <dbReference type="NCBI Taxonomy" id="743722"/>
    <lineage>
        <taxon>Bacteria</taxon>
        <taxon>Pseudomonadati</taxon>
        <taxon>Bacteroidota</taxon>
        <taxon>Sphingobacteriia</taxon>
        <taxon>Sphingobacteriales</taxon>
        <taxon>Sphingobacteriaceae</taxon>
        <taxon>Sphingobacterium</taxon>
    </lineage>
</organism>